<protein>
    <submittedName>
        <fullName evidence="4">Nucleoside-diphosphate-sugar epimerase</fullName>
    </submittedName>
</protein>
<dbReference type="OrthoDB" id="2735536at2759"/>
<dbReference type="GO" id="GO:0016616">
    <property type="term" value="F:oxidoreductase activity, acting on the CH-OH group of donors, NAD or NADP as acceptor"/>
    <property type="evidence" value="ECO:0007669"/>
    <property type="project" value="TreeGrafter"/>
</dbReference>
<proteinExistence type="inferred from homology"/>
<dbReference type="Gene3D" id="3.40.50.720">
    <property type="entry name" value="NAD(P)-binding Rossmann-like Domain"/>
    <property type="match status" value="1"/>
</dbReference>
<organism evidence="4 5">
    <name type="scientific">Geosmithia morbida</name>
    <dbReference type="NCBI Taxonomy" id="1094350"/>
    <lineage>
        <taxon>Eukaryota</taxon>
        <taxon>Fungi</taxon>
        <taxon>Dikarya</taxon>
        <taxon>Ascomycota</taxon>
        <taxon>Pezizomycotina</taxon>
        <taxon>Sordariomycetes</taxon>
        <taxon>Hypocreomycetidae</taxon>
        <taxon>Hypocreales</taxon>
        <taxon>Bionectriaceae</taxon>
        <taxon>Geosmithia</taxon>
    </lineage>
</organism>
<comment type="similarity">
    <text evidence="2">Belongs to the NAD(P)-dependent epimerase/dehydratase family. Dihydroflavonol-4-reductase subfamily.</text>
</comment>
<sequence length="340" mass="37523">MENSPSDYVLVTGGTGLIGSHVVDNLLNRGCRVRMAIRSQAKANAFLASRPGRSSQIDFAFVRDLTDAGAFDAAVDGVSSVIHVASPLNYSCDDNEEGLIIPAIKGVRSILKASLGSKVRRIVMTSSFGAILDMGRPEGQPWRYSAADWNPITYKEATAPGTTPQDAYRGSKTFAEQEAWKFMETESPSFDLVTLCPSMVFGPLATPPSSVTDLNESNKMLWKVLSSVATDELPPCRFNFWIDVRDLAEIHVQALKTPAAGGRRYIPVSKEPFTYQMASEYLQQEYPQLRGKIATGEQGVKPHVEVDHEPIDRDMPIGSHIPFRQTVLDFSRQFEKFLSK</sequence>
<dbReference type="Pfam" id="PF01370">
    <property type="entry name" value="Epimerase"/>
    <property type="match status" value="1"/>
</dbReference>
<feature type="domain" description="NAD-dependent epimerase/dehydratase" evidence="3">
    <location>
        <begin position="9"/>
        <end position="262"/>
    </location>
</feature>
<dbReference type="PANTHER" id="PTHR10366:SF579">
    <property type="entry name" value="3-BETA HYDROXYSTEROID DEHYDROGENASE_ISOMERASE FAMILY PROTEIN (AFU_ORTHOLOGUE AFUA_3G02250)"/>
    <property type="match status" value="1"/>
</dbReference>
<evidence type="ECO:0000313" key="5">
    <source>
        <dbReference type="Proteomes" id="UP000749293"/>
    </source>
</evidence>
<dbReference type="GeneID" id="55972866"/>
<evidence type="ECO:0000256" key="1">
    <source>
        <dbReference type="ARBA" id="ARBA00023002"/>
    </source>
</evidence>
<reference evidence="4" key="1">
    <citation type="submission" date="2020-03" db="EMBL/GenBank/DDBJ databases">
        <title>Site-based positive gene gene selection in Geosmithia morbida across the United States reveals a broad range of putative effectors and factors for local host and environmental adapation.</title>
        <authorList>
            <person name="Onufrak A."/>
            <person name="Murdoch R.W."/>
            <person name="Gazis R."/>
            <person name="Huff M."/>
            <person name="Staton M."/>
            <person name="Klingeman W."/>
            <person name="Hadziabdic D."/>
        </authorList>
    </citation>
    <scope>NUCLEOTIDE SEQUENCE</scope>
    <source>
        <strain evidence="4">1262</strain>
    </source>
</reference>
<dbReference type="RefSeq" id="XP_035321745.1">
    <property type="nucleotide sequence ID" value="XM_035468611.1"/>
</dbReference>
<name>A0A9P5D0U1_9HYPO</name>
<keyword evidence="5" id="KW-1185">Reference proteome</keyword>
<dbReference type="Proteomes" id="UP000749293">
    <property type="component" value="Unassembled WGS sequence"/>
</dbReference>
<gene>
    <name evidence="4" type="ORF">GMORB2_6641</name>
</gene>
<dbReference type="AlphaFoldDB" id="A0A9P5D0U1"/>
<evidence type="ECO:0000313" key="4">
    <source>
        <dbReference type="EMBL" id="KAF4123093.1"/>
    </source>
</evidence>
<evidence type="ECO:0000259" key="3">
    <source>
        <dbReference type="Pfam" id="PF01370"/>
    </source>
</evidence>
<dbReference type="InterPro" id="IPR050425">
    <property type="entry name" value="NAD(P)_dehydrat-like"/>
</dbReference>
<dbReference type="SUPFAM" id="SSF51735">
    <property type="entry name" value="NAD(P)-binding Rossmann-fold domains"/>
    <property type="match status" value="1"/>
</dbReference>
<dbReference type="EMBL" id="JAANYQ010000007">
    <property type="protein sequence ID" value="KAF4123093.1"/>
    <property type="molecule type" value="Genomic_DNA"/>
</dbReference>
<dbReference type="PANTHER" id="PTHR10366">
    <property type="entry name" value="NAD DEPENDENT EPIMERASE/DEHYDRATASE"/>
    <property type="match status" value="1"/>
</dbReference>
<keyword evidence="1" id="KW-0560">Oxidoreductase</keyword>
<dbReference type="InterPro" id="IPR001509">
    <property type="entry name" value="Epimerase_deHydtase"/>
</dbReference>
<evidence type="ECO:0000256" key="2">
    <source>
        <dbReference type="ARBA" id="ARBA00023445"/>
    </source>
</evidence>
<dbReference type="InterPro" id="IPR036291">
    <property type="entry name" value="NAD(P)-bd_dom_sf"/>
</dbReference>
<comment type="caution">
    <text evidence="4">The sequence shown here is derived from an EMBL/GenBank/DDBJ whole genome shotgun (WGS) entry which is preliminary data.</text>
</comment>
<accession>A0A9P5D0U1</accession>